<name>A0A6A7FUX3_9CRUS</name>
<accession>A0A6A7FUX3</accession>
<feature type="transmembrane region" description="Helical" evidence="7">
    <location>
        <begin position="528"/>
        <end position="545"/>
    </location>
</feature>
<feature type="region of interest" description="Disordered" evidence="6">
    <location>
        <begin position="1"/>
        <end position="21"/>
    </location>
</feature>
<keyword evidence="4 7" id="KW-1133">Transmembrane helix</keyword>
<feature type="transmembrane region" description="Helical" evidence="7">
    <location>
        <begin position="171"/>
        <end position="195"/>
    </location>
</feature>
<proteinExistence type="evidence at transcript level"/>
<keyword evidence="2" id="KW-0813">Transport</keyword>
<feature type="transmembrane region" description="Helical" evidence="7">
    <location>
        <begin position="388"/>
        <end position="407"/>
    </location>
</feature>
<comment type="subcellular location">
    <subcellularLocation>
        <location evidence="1">Membrane</location>
        <topology evidence="1">Multi-pass membrane protein</topology>
    </subcellularLocation>
</comment>
<evidence type="ECO:0000256" key="1">
    <source>
        <dbReference type="ARBA" id="ARBA00004141"/>
    </source>
</evidence>
<reference evidence="9" key="1">
    <citation type="submission" date="2017-11" db="EMBL/GenBank/DDBJ databases">
        <title>The sensing device of the deep-sea amphipod.</title>
        <authorList>
            <person name="Kobayashi H."/>
            <person name="Nagahama T."/>
            <person name="Arai W."/>
            <person name="Sasagawa Y."/>
            <person name="Umeda M."/>
            <person name="Hayashi T."/>
            <person name="Nikaido I."/>
            <person name="Watanabe H."/>
            <person name="Oguri K."/>
            <person name="Kitazato H."/>
            <person name="Fujioka K."/>
            <person name="Kido Y."/>
            <person name="Takami H."/>
        </authorList>
    </citation>
    <scope>NUCLEOTIDE SEQUENCE</scope>
    <source>
        <tissue evidence="9">Whole body</tissue>
    </source>
</reference>
<dbReference type="PROSITE" id="PS50850">
    <property type="entry name" value="MFS"/>
    <property type="match status" value="1"/>
</dbReference>
<evidence type="ECO:0000313" key="9">
    <source>
        <dbReference type="EMBL" id="LAC22396.1"/>
    </source>
</evidence>
<dbReference type="InterPro" id="IPR036259">
    <property type="entry name" value="MFS_trans_sf"/>
</dbReference>
<evidence type="ECO:0000259" key="8">
    <source>
        <dbReference type="PROSITE" id="PS50850"/>
    </source>
</evidence>
<dbReference type="EMBL" id="IACT01003146">
    <property type="protein sequence ID" value="LAC22396.1"/>
    <property type="molecule type" value="mRNA"/>
</dbReference>
<dbReference type="GO" id="GO:0022857">
    <property type="term" value="F:transmembrane transporter activity"/>
    <property type="evidence" value="ECO:0007669"/>
    <property type="project" value="InterPro"/>
</dbReference>
<feature type="transmembrane region" description="Helical" evidence="7">
    <location>
        <begin position="80"/>
        <end position="102"/>
    </location>
</feature>
<feature type="transmembrane region" description="Helical" evidence="7">
    <location>
        <begin position="114"/>
        <end position="133"/>
    </location>
</feature>
<keyword evidence="5 7" id="KW-0472">Membrane</keyword>
<dbReference type="AlphaFoldDB" id="A0A6A7FUX3"/>
<evidence type="ECO:0000256" key="2">
    <source>
        <dbReference type="ARBA" id="ARBA00022448"/>
    </source>
</evidence>
<dbReference type="InterPro" id="IPR020846">
    <property type="entry name" value="MFS_dom"/>
</dbReference>
<dbReference type="Gene3D" id="1.20.1250.20">
    <property type="entry name" value="MFS general substrate transporter like domains"/>
    <property type="match status" value="1"/>
</dbReference>
<evidence type="ECO:0000256" key="6">
    <source>
        <dbReference type="SAM" id="MobiDB-lite"/>
    </source>
</evidence>
<evidence type="ECO:0000256" key="7">
    <source>
        <dbReference type="SAM" id="Phobius"/>
    </source>
</evidence>
<dbReference type="CDD" id="cd17330">
    <property type="entry name" value="MFS_SLC46_TetA_like"/>
    <property type="match status" value="1"/>
</dbReference>
<sequence length="563" mass="61686">MTSPPPNENFATPLLGDHEPHETKPATPLPIFKMFILGVVQMTEAVMITQVLPYLPFMIEELLNISAVENPTSDGYDSRISIYTGLLAASFAFSQFLTCHLWGWISDRVGRRPVIIFGIVGNIVTIPLFGFSHSLFTAFLFRSLNGLINGNMGVCKTYLTEILDASNQAKGFAIVSFNFSVGLIIGPSIGGGLYGSVSTGLLGRYPWTLPCFVCASLSVVILIVAIWKLDETLNCELPTAKTTHQRGSPTLEDVLSEEQNEAINEMLTALADDGSNVVIITREHPTTNGIPTALTTEVAVASVNAPNGVIPYQISIEHEESDDSSSSDSDVSLHLPPLSSNRTFHKACAIYGFTALVYIIFETLYPIWVQVPEAQGGWGWNPSLTGTIQSVGAIGNVIMQIFVFHRISKHFGLLVIYRFFWIFPIAWFLVWPTFSLITNRLVQIIVMLALHSSFAVTAGVVFTVSFMLVSNSVHREVLGSANGIGQALASLVRGVGPSVTGLVFGWSLVYETNHSGWITDVPVLNRYLMFYLNALFAVLAVIFSLKIPKRFNQPRPPTFQSKD</sequence>
<keyword evidence="3 7" id="KW-0812">Transmembrane</keyword>
<dbReference type="PANTHER" id="PTHR23504:SF15">
    <property type="entry name" value="MAJOR FACILITATOR SUPERFAMILY (MFS) PROFILE DOMAIN-CONTAINING PROTEIN"/>
    <property type="match status" value="1"/>
</dbReference>
<dbReference type="Pfam" id="PF07690">
    <property type="entry name" value="MFS_1"/>
    <property type="match status" value="1"/>
</dbReference>
<dbReference type="PANTHER" id="PTHR23504">
    <property type="entry name" value="MAJOR FACILITATOR SUPERFAMILY DOMAIN-CONTAINING PROTEIN 10"/>
    <property type="match status" value="1"/>
</dbReference>
<dbReference type="SUPFAM" id="SSF103473">
    <property type="entry name" value="MFS general substrate transporter"/>
    <property type="match status" value="1"/>
</dbReference>
<feature type="transmembrane region" description="Helical" evidence="7">
    <location>
        <begin position="207"/>
        <end position="227"/>
    </location>
</feature>
<dbReference type="InterPro" id="IPR011701">
    <property type="entry name" value="MFS"/>
</dbReference>
<organism evidence="9">
    <name type="scientific">Hirondellea gigas</name>
    <dbReference type="NCBI Taxonomy" id="1518452"/>
    <lineage>
        <taxon>Eukaryota</taxon>
        <taxon>Metazoa</taxon>
        <taxon>Ecdysozoa</taxon>
        <taxon>Arthropoda</taxon>
        <taxon>Crustacea</taxon>
        <taxon>Multicrustacea</taxon>
        <taxon>Malacostraca</taxon>
        <taxon>Eumalacostraca</taxon>
        <taxon>Peracarida</taxon>
        <taxon>Amphipoda</taxon>
        <taxon>Amphilochidea</taxon>
        <taxon>Lysianassida</taxon>
        <taxon>Lysianassidira</taxon>
        <taxon>Lysianassoidea</taxon>
        <taxon>Lysianassidae</taxon>
        <taxon>Hirondellea</taxon>
    </lineage>
</organism>
<evidence type="ECO:0000256" key="3">
    <source>
        <dbReference type="ARBA" id="ARBA00022692"/>
    </source>
</evidence>
<dbReference type="GO" id="GO:0016020">
    <property type="term" value="C:membrane"/>
    <property type="evidence" value="ECO:0007669"/>
    <property type="project" value="UniProtKB-SubCell"/>
</dbReference>
<evidence type="ECO:0000256" key="5">
    <source>
        <dbReference type="ARBA" id="ARBA00023136"/>
    </source>
</evidence>
<evidence type="ECO:0000256" key="4">
    <source>
        <dbReference type="ARBA" id="ARBA00022989"/>
    </source>
</evidence>
<protein>
    <recommendedName>
        <fullName evidence="8">Major facilitator superfamily (MFS) profile domain-containing protein</fullName>
    </recommendedName>
</protein>
<feature type="domain" description="Major facilitator superfamily (MFS) profile" evidence="8">
    <location>
        <begin position="30"/>
        <end position="552"/>
    </location>
</feature>
<feature type="transmembrane region" description="Helical" evidence="7">
    <location>
        <begin position="419"/>
        <end position="438"/>
    </location>
</feature>
<feature type="transmembrane region" description="Helical" evidence="7">
    <location>
        <begin position="348"/>
        <end position="368"/>
    </location>
</feature>
<feature type="transmembrane region" description="Helical" evidence="7">
    <location>
        <begin position="444"/>
        <end position="469"/>
    </location>
</feature>
<feature type="transmembrane region" description="Helical" evidence="7">
    <location>
        <begin position="490"/>
        <end position="508"/>
    </location>
</feature>